<dbReference type="PRINTS" id="PR00633">
    <property type="entry name" value="RCCNDNSATION"/>
</dbReference>
<evidence type="ECO:0000256" key="2">
    <source>
        <dbReference type="PROSITE-ProRule" id="PRU00235"/>
    </source>
</evidence>
<dbReference type="Pfam" id="PF00415">
    <property type="entry name" value="RCC1"/>
    <property type="match status" value="2"/>
</dbReference>
<dbReference type="InterPro" id="IPR000408">
    <property type="entry name" value="Reg_chr_condens"/>
</dbReference>
<feature type="repeat" description="RCC1" evidence="2">
    <location>
        <begin position="300"/>
        <end position="361"/>
    </location>
</feature>
<dbReference type="SUPFAM" id="SSF50985">
    <property type="entry name" value="RCC1/BLIP-II"/>
    <property type="match status" value="1"/>
</dbReference>
<protein>
    <recommendedName>
        <fullName evidence="3">RCC1-like domain-containing protein</fullName>
    </recommendedName>
</protein>
<dbReference type="PANTHER" id="PTHR22870">
    <property type="entry name" value="REGULATOR OF CHROMOSOME CONDENSATION"/>
    <property type="match status" value="1"/>
</dbReference>
<feature type="repeat" description="RCC1" evidence="2">
    <location>
        <begin position="245"/>
        <end position="299"/>
    </location>
</feature>
<evidence type="ECO:0000313" key="5">
    <source>
        <dbReference type="Proteomes" id="UP001187471"/>
    </source>
</evidence>
<comment type="caution">
    <text evidence="4">The sequence shown here is derived from an EMBL/GenBank/DDBJ whole genome shotgun (WGS) entry which is preliminary data.</text>
</comment>
<proteinExistence type="predicted"/>
<dbReference type="InterPro" id="IPR051210">
    <property type="entry name" value="Ub_ligase/GEF_domain"/>
</dbReference>
<dbReference type="Proteomes" id="UP001187471">
    <property type="component" value="Unassembled WGS sequence"/>
</dbReference>
<feature type="repeat" description="RCC1" evidence="2">
    <location>
        <begin position="79"/>
        <end position="130"/>
    </location>
</feature>
<dbReference type="InterPro" id="IPR009091">
    <property type="entry name" value="RCC1/BLIP-II"/>
</dbReference>
<feature type="repeat" description="RCC1" evidence="2">
    <location>
        <begin position="19"/>
        <end position="78"/>
    </location>
</feature>
<sequence>MDLAGIFGESKPATLTNKSAIYVWGYNSSGQTGRRCKDRNLRIPKQLPPNLFGCPAGINSRWLDIACGREHTAAVASDGSLFTWGANDFGQLGDGTEQGSKQPKKVKQLETEFVVSVSCGAHCTAAIAEPRENDGTIATRRLWVWGQNQKSDYPRLFWGAFTQNTVVRQVACGAVHVVALSEDGLLQSWGYNEYGQLGRGVTCEGLQGARVIGAYAKFLDEAPELVKIAQVSCGEYHTAAISENGEVYTWGLGSMGQLGHCSLQSGDKELLPRRVVALNGIIIKDIACGGVHTCAVTMQGALYAWGGSQAGQLGLGPQTGFFSCAPNDSEMMLRNIPVLVIPTGVQLVACGHSHTLISTRDGRIHGWGYNSYGQAANEKSTYAWYPSPVDWCVGEVRKLAAGGGHSAVLTDACSLKELCEFRLADSVTPFNAYEIEDVASRTGADALARLCGRLREHLLDGSNRNFEDDELDHSKESRKC</sequence>
<dbReference type="PROSITE" id="PS50012">
    <property type="entry name" value="RCC1_3"/>
    <property type="match status" value="7"/>
</dbReference>
<evidence type="ECO:0000259" key="3">
    <source>
        <dbReference type="Pfam" id="PF25390"/>
    </source>
</evidence>
<dbReference type="AlphaFoldDB" id="A0AA88RBK9"/>
<dbReference type="Gene3D" id="2.130.10.30">
    <property type="entry name" value="Regulator of chromosome condensation 1/beta-lactamase-inhibitor protein II"/>
    <property type="match status" value="2"/>
</dbReference>
<reference evidence="4" key="1">
    <citation type="submission" date="2022-12" db="EMBL/GenBank/DDBJ databases">
        <title>Draft genome assemblies for two species of Escallonia (Escalloniales).</title>
        <authorList>
            <person name="Chanderbali A."/>
            <person name="Dervinis C."/>
            <person name="Anghel I."/>
            <person name="Soltis D."/>
            <person name="Soltis P."/>
            <person name="Zapata F."/>
        </authorList>
    </citation>
    <scope>NUCLEOTIDE SEQUENCE</scope>
    <source>
        <strain evidence="4">UCBG92.1500</strain>
        <tissue evidence="4">Leaf</tissue>
    </source>
</reference>
<dbReference type="PROSITE" id="PS00626">
    <property type="entry name" value="RCC1_2"/>
    <property type="match status" value="2"/>
</dbReference>
<organism evidence="4 5">
    <name type="scientific">Escallonia rubra</name>
    <dbReference type="NCBI Taxonomy" id="112253"/>
    <lineage>
        <taxon>Eukaryota</taxon>
        <taxon>Viridiplantae</taxon>
        <taxon>Streptophyta</taxon>
        <taxon>Embryophyta</taxon>
        <taxon>Tracheophyta</taxon>
        <taxon>Spermatophyta</taxon>
        <taxon>Magnoliopsida</taxon>
        <taxon>eudicotyledons</taxon>
        <taxon>Gunneridae</taxon>
        <taxon>Pentapetalae</taxon>
        <taxon>asterids</taxon>
        <taxon>campanulids</taxon>
        <taxon>Escalloniales</taxon>
        <taxon>Escalloniaceae</taxon>
        <taxon>Escallonia</taxon>
    </lineage>
</organism>
<name>A0AA88RBK9_9ASTE</name>
<keyword evidence="5" id="KW-1185">Reference proteome</keyword>
<gene>
    <name evidence="4" type="ORF">RJ640_021852</name>
</gene>
<feature type="repeat" description="RCC1" evidence="2">
    <location>
        <begin position="184"/>
        <end position="244"/>
    </location>
</feature>
<accession>A0AA88RBK9</accession>
<dbReference type="EMBL" id="JAVXUO010001073">
    <property type="protein sequence ID" value="KAK2986283.1"/>
    <property type="molecule type" value="Genomic_DNA"/>
</dbReference>
<feature type="domain" description="RCC1-like" evidence="3">
    <location>
        <begin position="160"/>
        <end position="408"/>
    </location>
</feature>
<evidence type="ECO:0000256" key="1">
    <source>
        <dbReference type="ARBA" id="ARBA00022737"/>
    </source>
</evidence>
<feature type="repeat" description="RCC1" evidence="2">
    <location>
        <begin position="140"/>
        <end position="183"/>
    </location>
</feature>
<dbReference type="InterPro" id="IPR058923">
    <property type="entry name" value="RCC1-like_dom"/>
</dbReference>
<keyword evidence="1" id="KW-0677">Repeat</keyword>
<dbReference type="Pfam" id="PF25390">
    <property type="entry name" value="WD40_RLD"/>
    <property type="match status" value="1"/>
</dbReference>
<dbReference type="PANTHER" id="PTHR22870:SF408">
    <property type="entry name" value="OS09G0560450 PROTEIN"/>
    <property type="match status" value="1"/>
</dbReference>
<feature type="repeat" description="RCC1" evidence="2">
    <location>
        <begin position="362"/>
        <end position="412"/>
    </location>
</feature>
<evidence type="ECO:0000313" key="4">
    <source>
        <dbReference type="EMBL" id="KAK2986283.1"/>
    </source>
</evidence>